<evidence type="ECO:0000256" key="6">
    <source>
        <dbReference type="PIRSR" id="PIRSR630616-1"/>
    </source>
</evidence>
<evidence type="ECO:0000256" key="2">
    <source>
        <dbReference type="ARBA" id="ARBA00022679"/>
    </source>
</evidence>
<feature type="domain" description="Protein kinase" evidence="9">
    <location>
        <begin position="30"/>
        <end position="269"/>
    </location>
</feature>
<keyword evidence="3 7" id="KW-0547">Nucleotide-binding</keyword>
<feature type="binding site" evidence="7">
    <location>
        <position position="172"/>
    </location>
    <ligand>
        <name>ATP</name>
        <dbReference type="ChEBI" id="CHEBI:30616"/>
    </ligand>
</feature>
<protein>
    <recommendedName>
        <fullName evidence="9">Protein kinase domain-containing protein</fullName>
    </recommendedName>
</protein>
<evidence type="ECO:0000256" key="3">
    <source>
        <dbReference type="ARBA" id="ARBA00022741"/>
    </source>
</evidence>
<name>A0A1V9YS33_9STRA</name>
<feature type="binding site" evidence="7">
    <location>
        <begin position="154"/>
        <end position="155"/>
    </location>
    <ligand>
        <name>ATP</name>
        <dbReference type="ChEBI" id="CHEBI:30616"/>
    </ligand>
</feature>
<dbReference type="SUPFAM" id="SSF56112">
    <property type="entry name" value="Protein kinase-like (PK-like)"/>
    <property type="match status" value="1"/>
</dbReference>
<keyword evidence="5 7" id="KW-0067">ATP-binding</keyword>
<feature type="binding site" evidence="7">
    <location>
        <begin position="105"/>
        <end position="107"/>
    </location>
    <ligand>
        <name>ATP</name>
        <dbReference type="ChEBI" id="CHEBI:30616"/>
    </ligand>
</feature>
<keyword evidence="1" id="KW-0723">Serine/threonine-protein kinase</keyword>
<dbReference type="GO" id="GO:0005524">
    <property type="term" value="F:ATP binding"/>
    <property type="evidence" value="ECO:0007669"/>
    <property type="project" value="UniProtKB-KW"/>
</dbReference>
<dbReference type="OrthoDB" id="10004143at2759"/>
<evidence type="ECO:0000259" key="9">
    <source>
        <dbReference type="PROSITE" id="PS50011"/>
    </source>
</evidence>
<reference evidence="10 11" key="1">
    <citation type="journal article" date="2014" name="Genome Biol. Evol.">
        <title>The secreted proteins of Achlya hypogyna and Thraustotheca clavata identify the ancestral oomycete secretome and reveal gene acquisitions by horizontal gene transfer.</title>
        <authorList>
            <person name="Misner I."/>
            <person name="Blouin N."/>
            <person name="Leonard G."/>
            <person name="Richards T.A."/>
            <person name="Lane C.E."/>
        </authorList>
    </citation>
    <scope>NUCLEOTIDE SEQUENCE [LARGE SCALE GENOMIC DNA]</scope>
    <source>
        <strain evidence="10 11">ATCC 34112</strain>
    </source>
</reference>
<dbReference type="InterPro" id="IPR008271">
    <property type="entry name" value="Ser/Thr_kinase_AS"/>
</dbReference>
<organism evidence="10 11">
    <name type="scientific">Thraustotheca clavata</name>
    <dbReference type="NCBI Taxonomy" id="74557"/>
    <lineage>
        <taxon>Eukaryota</taxon>
        <taxon>Sar</taxon>
        <taxon>Stramenopiles</taxon>
        <taxon>Oomycota</taxon>
        <taxon>Saprolegniomycetes</taxon>
        <taxon>Saprolegniales</taxon>
        <taxon>Achlyaceae</taxon>
        <taxon>Thraustotheca</taxon>
    </lineage>
</organism>
<evidence type="ECO:0000256" key="1">
    <source>
        <dbReference type="ARBA" id="ARBA00022527"/>
    </source>
</evidence>
<keyword evidence="2" id="KW-0808">Transferase</keyword>
<dbReference type="EMBL" id="JNBS01003225">
    <property type="protein sequence ID" value="OQR88450.1"/>
    <property type="molecule type" value="Genomic_DNA"/>
</dbReference>
<gene>
    <name evidence="10" type="ORF">THRCLA_10321</name>
</gene>
<dbReference type="STRING" id="74557.A0A1V9YS33"/>
<dbReference type="PROSITE" id="PS00108">
    <property type="entry name" value="PROTEIN_KINASE_ST"/>
    <property type="match status" value="1"/>
</dbReference>
<dbReference type="Gene3D" id="1.10.510.10">
    <property type="entry name" value="Transferase(Phosphotransferase) domain 1"/>
    <property type="match status" value="1"/>
</dbReference>
<dbReference type="AlphaFoldDB" id="A0A1V9YS33"/>
<dbReference type="InterPro" id="IPR000719">
    <property type="entry name" value="Prot_kinase_dom"/>
</dbReference>
<proteinExistence type="predicted"/>
<dbReference type="Pfam" id="PF00069">
    <property type="entry name" value="Pkinase"/>
    <property type="match status" value="1"/>
</dbReference>
<evidence type="ECO:0000313" key="10">
    <source>
        <dbReference type="EMBL" id="OQR88450.1"/>
    </source>
</evidence>
<dbReference type="InterPro" id="IPR011009">
    <property type="entry name" value="Kinase-like_dom_sf"/>
</dbReference>
<dbReference type="PROSITE" id="PS50011">
    <property type="entry name" value="PROTEIN_KINASE_DOM"/>
    <property type="match status" value="1"/>
</dbReference>
<dbReference type="SMART" id="SM00220">
    <property type="entry name" value="S_TKc"/>
    <property type="match status" value="1"/>
</dbReference>
<feature type="active site" description="Proton acceptor" evidence="6">
    <location>
        <position position="150"/>
    </location>
</feature>
<feature type="cross-link" description="Glycyl lysine isopeptide (Lys-Gly) (interchain with G-Cter in SUMO2)" evidence="8">
    <location>
        <position position="152"/>
    </location>
</feature>
<evidence type="ECO:0000313" key="11">
    <source>
        <dbReference type="Proteomes" id="UP000243217"/>
    </source>
</evidence>
<keyword evidence="4" id="KW-0418">Kinase</keyword>
<dbReference type="GO" id="GO:0004674">
    <property type="term" value="F:protein serine/threonine kinase activity"/>
    <property type="evidence" value="ECO:0007669"/>
    <property type="project" value="UniProtKB-KW"/>
</dbReference>
<dbReference type="PANTHER" id="PTHR24350">
    <property type="entry name" value="SERINE/THREONINE-PROTEIN KINASE IAL-RELATED"/>
    <property type="match status" value="1"/>
</dbReference>
<accession>A0A1V9YS33</accession>
<evidence type="ECO:0000256" key="8">
    <source>
        <dbReference type="PIRSR" id="PIRSR630616-3"/>
    </source>
</evidence>
<keyword evidence="11" id="KW-1185">Reference proteome</keyword>
<dbReference type="Proteomes" id="UP000243217">
    <property type="component" value="Unassembled WGS sequence"/>
</dbReference>
<comment type="caution">
    <text evidence="10">The sequence shown here is derived from an EMBL/GenBank/DDBJ whole genome shotgun (WGS) entry which is preliminary data.</text>
</comment>
<evidence type="ECO:0000256" key="5">
    <source>
        <dbReference type="ARBA" id="ARBA00022840"/>
    </source>
</evidence>
<evidence type="ECO:0000256" key="4">
    <source>
        <dbReference type="ARBA" id="ARBA00022777"/>
    </source>
</evidence>
<feature type="binding site" evidence="7">
    <location>
        <position position="59"/>
    </location>
    <ligand>
        <name>ATP</name>
        <dbReference type="ChEBI" id="CHEBI:30616"/>
    </ligand>
</feature>
<evidence type="ECO:0000256" key="7">
    <source>
        <dbReference type="PIRSR" id="PIRSR630616-2"/>
    </source>
</evidence>
<sequence length="297" mass="33292">MVFSLQYQLGCIHAPHWCVDSNAIRKGVFRRAKLSFGLGAFGSVVLATHNVSKKRVAIKKITRTDDCMKDFRYEVSNLQTLHDHTNVVNLIDHFDDGNYLSLVMEIAEHGNLYSFVKTHGALSEVAVKHIARQLLSGVQACHAKHIIHRDIKLENILVTAIDGDMLSVQIADFGLSTNARHPLQRVCGTPIFMAPEMATGKLYGTIADMWNLGAVIYCLITKDIPVAGSLHEMDFSGMTEAAKHFILAMLKENPNDRATASTLLNHAWLMDQSELTEYVRKLQLFILDKNNQEYMPD</sequence>
<dbReference type="InterPro" id="IPR030616">
    <property type="entry name" value="Aur-like"/>
</dbReference>